<reference evidence="1 2" key="1">
    <citation type="submission" date="2018-08" db="EMBL/GenBank/DDBJ databases">
        <title>Diversity &amp; Physiological Properties of Lignin-Decomposing Actinobacteria from Soil.</title>
        <authorList>
            <person name="Roh S.G."/>
            <person name="Kim S.B."/>
        </authorList>
    </citation>
    <scope>NUCLEOTIDE SEQUENCE [LARGE SCALE GENOMIC DNA]</scope>
    <source>
        <strain evidence="1 2">MMS17-GH009</strain>
    </source>
</reference>
<accession>A0A372ZZ16</accession>
<gene>
    <name evidence="1" type="ORF">DR950_28210</name>
</gene>
<dbReference type="AlphaFoldDB" id="A0A372ZZ16"/>
<evidence type="ECO:0000313" key="1">
    <source>
        <dbReference type="EMBL" id="RGD61126.1"/>
    </source>
</evidence>
<proteinExistence type="predicted"/>
<organism evidence="1 2">
    <name type="scientific">Kitasatospora xanthocidica</name>
    <dbReference type="NCBI Taxonomy" id="83382"/>
    <lineage>
        <taxon>Bacteria</taxon>
        <taxon>Bacillati</taxon>
        <taxon>Actinomycetota</taxon>
        <taxon>Actinomycetes</taxon>
        <taxon>Kitasatosporales</taxon>
        <taxon>Streptomycetaceae</taxon>
        <taxon>Kitasatospora</taxon>
    </lineage>
</organism>
<protein>
    <submittedName>
        <fullName evidence="1">Uncharacterized protein</fullName>
    </submittedName>
</protein>
<comment type="caution">
    <text evidence="1">The sequence shown here is derived from an EMBL/GenBank/DDBJ whole genome shotgun (WGS) entry which is preliminary data.</text>
</comment>
<sequence>MVEAVESLADRFRSLPQSKLLGAVPGYGSRAAAALELARRLVALTAAVEGGPRREFPDAGAFAVGDQLAVAGHDLAAALAGLREDAPVGLPEGPVAAAAVLARAVAAARETAALCG</sequence>
<name>A0A372ZZ16_9ACTN</name>
<keyword evidence="2" id="KW-1185">Reference proteome</keyword>
<dbReference type="Proteomes" id="UP000263377">
    <property type="component" value="Unassembled WGS sequence"/>
</dbReference>
<dbReference type="EMBL" id="QVIG01000001">
    <property type="protein sequence ID" value="RGD61126.1"/>
    <property type="molecule type" value="Genomic_DNA"/>
</dbReference>
<evidence type="ECO:0000313" key="2">
    <source>
        <dbReference type="Proteomes" id="UP000263377"/>
    </source>
</evidence>